<dbReference type="AlphaFoldDB" id="A0A433QI71"/>
<organism evidence="2 3">
    <name type="scientific">Jimgerdemannia flammicorona</name>
    <dbReference type="NCBI Taxonomy" id="994334"/>
    <lineage>
        <taxon>Eukaryota</taxon>
        <taxon>Fungi</taxon>
        <taxon>Fungi incertae sedis</taxon>
        <taxon>Mucoromycota</taxon>
        <taxon>Mucoromycotina</taxon>
        <taxon>Endogonomycetes</taxon>
        <taxon>Endogonales</taxon>
        <taxon>Endogonaceae</taxon>
        <taxon>Jimgerdemannia</taxon>
    </lineage>
</organism>
<keyword evidence="1" id="KW-0472">Membrane</keyword>
<evidence type="ECO:0000256" key="1">
    <source>
        <dbReference type="SAM" id="Phobius"/>
    </source>
</evidence>
<name>A0A433QI71_9FUNG</name>
<protein>
    <submittedName>
        <fullName evidence="2">Tim17/Tim22/Tim23/Pmp24 family-domain-containing protein</fullName>
    </submittedName>
</protein>
<evidence type="ECO:0000313" key="3">
    <source>
        <dbReference type="Proteomes" id="UP000274822"/>
    </source>
</evidence>
<dbReference type="InterPro" id="IPR019531">
    <property type="entry name" value="Pmp4"/>
</dbReference>
<dbReference type="PIRSF" id="PIRSF013674">
    <property type="entry name" value="PXMP4"/>
    <property type="match status" value="1"/>
</dbReference>
<keyword evidence="1" id="KW-1133">Transmembrane helix</keyword>
<comment type="caution">
    <text evidence="2">The sequence shown here is derived from an EMBL/GenBank/DDBJ whole genome shotgun (WGS) entry which is preliminary data.</text>
</comment>
<keyword evidence="1" id="KW-0812">Transmembrane</keyword>
<feature type="transmembrane region" description="Helical" evidence="1">
    <location>
        <begin position="135"/>
        <end position="154"/>
    </location>
</feature>
<accession>A0A433QI71</accession>
<dbReference type="PANTHER" id="PTHR15460:SF3">
    <property type="entry name" value="PEROXISOMAL MEMBRANE PROTEIN 4"/>
    <property type="match status" value="1"/>
</dbReference>
<proteinExistence type="predicted"/>
<dbReference type="EMBL" id="RBNJ01005093">
    <property type="protein sequence ID" value="RUS29507.1"/>
    <property type="molecule type" value="Genomic_DNA"/>
</dbReference>
<evidence type="ECO:0000313" key="2">
    <source>
        <dbReference type="EMBL" id="RUS29507.1"/>
    </source>
</evidence>
<keyword evidence="3" id="KW-1185">Reference proteome</keyword>
<dbReference type="PANTHER" id="PTHR15460">
    <property type="entry name" value="PEROXISOMAL MEMBRANE PROTEIN 4"/>
    <property type="match status" value="1"/>
</dbReference>
<feature type="transmembrane region" description="Helical" evidence="1">
    <location>
        <begin position="160"/>
        <end position="183"/>
    </location>
</feature>
<gene>
    <name evidence="2" type="ORF">BC938DRAFT_480583</name>
</gene>
<dbReference type="Pfam" id="PF02466">
    <property type="entry name" value="Tim17"/>
    <property type="match status" value="1"/>
</dbReference>
<dbReference type="Proteomes" id="UP000274822">
    <property type="component" value="Unassembled WGS sequence"/>
</dbReference>
<dbReference type="GO" id="GO:0005778">
    <property type="term" value="C:peroxisomal membrane"/>
    <property type="evidence" value="ECO:0007669"/>
    <property type="project" value="TreeGrafter"/>
</dbReference>
<reference evidence="2 3" key="1">
    <citation type="journal article" date="2018" name="New Phytol.">
        <title>Phylogenomics of Endogonaceae and evolution of mycorrhizas within Mucoromycota.</title>
        <authorList>
            <person name="Chang Y."/>
            <person name="Desiro A."/>
            <person name="Na H."/>
            <person name="Sandor L."/>
            <person name="Lipzen A."/>
            <person name="Clum A."/>
            <person name="Barry K."/>
            <person name="Grigoriev I.V."/>
            <person name="Martin F.M."/>
            <person name="Stajich J.E."/>
            <person name="Smith M.E."/>
            <person name="Bonito G."/>
            <person name="Spatafora J.W."/>
        </authorList>
    </citation>
    <scope>NUCLEOTIDE SEQUENCE [LARGE SCALE GENOMIC DNA]</scope>
    <source>
        <strain evidence="2 3">AD002</strain>
    </source>
</reference>
<feature type="transmembrane region" description="Helical" evidence="1">
    <location>
        <begin position="204"/>
        <end position="223"/>
    </location>
</feature>
<sequence>MDALTNFVLDPNHREFLSLVKGARNGVVYGAKVRFPHALVMSFLFRDASLKEHVKFIYKATKQHAKNLGSFVFIYKTLMLLQKKANADKEANLHPFIAGVIGGYIVFGENNNINNQVGIRSGKGARRLRKWLGECLNAAIAVFLYIYFLLHVGLLHLSHFFFFFFDLFSPVYTLSLQMVLYLFSRIMVGLAKMPVKHKLIEAPPQTFSVFAAVVWGIVMWQFWHEREVLQPSLQGSMQYLYIDSNRWDSLKNFIWHNK</sequence>